<feature type="domain" description="GmrSD restriction endonucleases N-terminal" evidence="1">
    <location>
        <begin position="11"/>
        <end position="275"/>
    </location>
</feature>
<evidence type="ECO:0000259" key="1">
    <source>
        <dbReference type="Pfam" id="PF03235"/>
    </source>
</evidence>
<dbReference type="RefSeq" id="WP_173780119.1">
    <property type="nucleotide sequence ID" value="NZ_JABSNO010000023.1"/>
</dbReference>
<reference evidence="2" key="1">
    <citation type="submission" date="2020-05" db="EMBL/GenBank/DDBJ databases">
        <title>Genomic Encyclopedia of Type Strains, Phase IV (KMG-V): Genome sequencing to study the core and pangenomes of soil and plant-associated prokaryotes.</title>
        <authorList>
            <person name="Whitman W."/>
        </authorList>
    </citation>
    <scope>NUCLEOTIDE SEQUENCE</scope>
    <source>
        <strain evidence="2">16F</strain>
    </source>
</reference>
<dbReference type="Pfam" id="PF03235">
    <property type="entry name" value="GmrSD_N"/>
    <property type="match status" value="1"/>
</dbReference>
<dbReference type="AlphaFoldDB" id="A0A8J8GBM4"/>
<accession>A0A8J8GBM4</accession>
<comment type="caution">
    <text evidence="2">The sequence shown here is derived from an EMBL/GenBank/DDBJ whole genome shotgun (WGS) entry which is preliminary data.</text>
</comment>
<protein>
    <recommendedName>
        <fullName evidence="1">GmrSD restriction endonucleases N-terminal domain-containing protein</fullName>
    </recommendedName>
</protein>
<evidence type="ECO:0000313" key="2">
    <source>
        <dbReference type="EMBL" id="NRS93567.1"/>
    </source>
</evidence>
<gene>
    <name evidence="2" type="ORF">HNQ03_002658</name>
</gene>
<sequence length="858" mass="103049">MSLVKELSFYNLIEKNIIEIPIIQREYAQGRQIQKIKDIRQDFVEDLISHLKENKKLHLGFVYGRTDGDNKKLIQKNREVIENILGSVKSYANQFQFELNTSLKSPENNENSENKFIPLDGQQRLTTLYLLFWLIYLKSDSEENADWLNNFFYLNRKSAKDFSEAISKVENIKEIRKNLNSKKEIKVSTVLENMKFFLIKWKNDSTVRGMLVMLDDLYAKILELNVDCKNVDLKKIPIFFDYLDLNELDQSDELYVKMNARGKQLTDFEHFKAWLQEQLKNNNDKEQDVNKKENDKIWLENFWIKIDTDWLNYFWQEFDDDFSRLDDYYYNFIKHLGLIFNLENTSLYSKIRNTNLEKIEYISLKNYHLPNEQLFFNIDCLRFIEKVFTFLLDNEKKELCDSLLSEIYCAPFTNKGNKITDKFLKKAESVPSLWDVIYYKSFLDFVTDGQVSDEIEFKNWMRLTRNLIYNTQIQTPSDFYDALNQLDYLKIQSRSDVYQSILDVNFVRKFWDKNQFDEEKNKIPLLKEVEFSKIILSLENHEYFYGQINFLLEFSKDSEFKYNLDKFSFYSERASILFSGTIRNFKKNIPQFLIQRALLTFGDYFPENKSNFKLCLNDAGTLRTRNENWRLLFDDVEKNKNLLSLLKEIKTLKESEILKFLNERIKKFLKKENYTNWKYYFVKNPQIFIYCSEGAIRWFNQYNIRLLKGSTIVGYHNELRTFSFYIENRPIKLEEIKENLSTEKFQPFKNLNYLDDKNTAGHPGFQLSTFKFKDELYKLEVRFKLNANDLYEIKFFEYSEIQKKLSTSLLAVLNDFNFEEMIQEDKLYFCIDVCSKQLKQTLEEICSKLKELENNSIN</sequence>
<dbReference type="EMBL" id="JABSNO010000023">
    <property type="protein sequence ID" value="NRS93567.1"/>
    <property type="molecule type" value="Genomic_DNA"/>
</dbReference>
<proteinExistence type="predicted"/>
<evidence type="ECO:0000313" key="3">
    <source>
        <dbReference type="Proteomes" id="UP000610746"/>
    </source>
</evidence>
<organism evidence="2 3">
    <name type="scientific">Frigoriflavimonas asaccharolytica</name>
    <dbReference type="NCBI Taxonomy" id="2735899"/>
    <lineage>
        <taxon>Bacteria</taxon>
        <taxon>Pseudomonadati</taxon>
        <taxon>Bacteroidota</taxon>
        <taxon>Flavobacteriia</taxon>
        <taxon>Flavobacteriales</taxon>
        <taxon>Weeksellaceae</taxon>
        <taxon>Frigoriflavimonas</taxon>
    </lineage>
</organism>
<name>A0A8J8GBM4_9FLAO</name>
<keyword evidence="3" id="KW-1185">Reference proteome</keyword>
<dbReference type="Proteomes" id="UP000610746">
    <property type="component" value="Unassembled WGS sequence"/>
</dbReference>
<dbReference type="InterPro" id="IPR004919">
    <property type="entry name" value="GmrSD_N"/>
</dbReference>